<dbReference type="InterPro" id="IPR034964">
    <property type="entry name" value="LS"/>
</dbReference>
<accession>A0A8S1ITS3</accession>
<dbReference type="EC" id="2.5.1.78" evidence="3"/>
<evidence type="ECO:0000256" key="5">
    <source>
        <dbReference type="ARBA" id="ARBA00022679"/>
    </source>
</evidence>
<sequence>MARTNKYDAIICIGAVVRGSTTHYEAVAGAAYSGVLSANLDTGVPVIFGVLTCETMEQAMDRAGGKLGNKGYEAGVTAIEMANLMKQLQQEGNAQGPWGIAGVES</sequence>
<dbReference type="CDD" id="cd09209">
    <property type="entry name" value="Lumazine_synthase-I"/>
    <property type="match status" value="1"/>
</dbReference>
<dbReference type="PANTHER" id="PTHR21058:SF0">
    <property type="entry name" value="6,7-DIMETHYL-8-RIBITYLLUMAZINE SYNTHASE"/>
    <property type="match status" value="1"/>
</dbReference>
<evidence type="ECO:0000313" key="8">
    <source>
        <dbReference type="Proteomes" id="UP000708148"/>
    </source>
</evidence>
<name>A0A8S1ITS3_9CHLO</name>
<dbReference type="EMBL" id="CAJHUC010000651">
    <property type="protein sequence ID" value="CAD7697400.1"/>
    <property type="molecule type" value="Genomic_DNA"/>
</dbReference>
<dbReference type="Proteomes" id="UP000708148">
    <property type="component" value="Unassembled WGS sequence"/>
</dbReference>
<dbReference type="PANTHER" id="PTHR21058">
    <property type="entry name" value="6,7-DIMETHYL-8-RIBITYLLUMAZINE SYNTHASE DMRL SYNTHASE LUMAZINE SYNTHASE"/>
    <property type="match status" value="1"/>
</dbReference>
<evidence type="ECO:0000256" key="4">
    <source>
        <dbReference type="ARBA" id="ARBA00022619"/>
    </source>
</evidence>
<dbReference type="SUPFAM" id="SSF52121">
    <property type="entry name" value="Lumazine synthase"/>
    <property type="match status" value="1"/>
</dbReference>
<dbReference type="InterPro" id="IPR036467">
    <property type="entry name" value="LS/RS_sf"/>
</dbReference>
<dbReference type="InterPro" id="IPR002180">
    <property type="entry name" value="LS/RS"/>
</dbReference>
<evidence type="ECO:0000256" key="6">
    <source>
        <dbReference type="ARBA" id="ARBA00048785"/>
    </source>
</evidence>
<dbReference type="GO" id="GO:0000906">
    <property type="term" value="F:6,7-dimethyl-8-ribityllumazine synthase activity"/>
    <property type="evidence" value="ECO:0007669"/>
    <property type="project" value="UniProtKB-EC"/>
</dbReference>
<gene>
    <name evidence="7" type="ORF">OSTQU699_LOCUS2761</name>
</gene>
<dbReference type="Pfam" id="PF00885">
    <property type="entry name" value="DMRL_synthase"/>
    <property type="match status" value="1"/>
</dbReference>
<keyword evidence="8" id="KW-1185">Reference proteome</keyword>
<evidence type="ECO:0000256" key="3">
    <source>
        <dbReference type="ARBA" id="ARBA00012664"/>
    </source>
</evidence>
<comment type="similarity">
    <text evidence="2">Belongs to the DMRL synthase family.</text>
</comment>
<comment type="pathway">
    <text evidence="1">Cofactor biosynthesis; riboflavin biosynthesis; riboflavin from 2-hydroxy-3-oxobutyl phosphate and 5-amino-6-(D-ribitylamino)uracil: step 1/2.</text>
</comment>
<organism evidence="7 8">
    <name type="scientific">Ostreobium quekettii</name>
    <dbReference type="NCBI Taxonomy" id="121088"/>
    <lineage>
        <taxon>Eukaryota</taxon>
        <taxon>Viridiplantae</taxon>
        <taxon>Chlorophyta</taxon>
        <taxon>core chlorophytes</taxon>
        <taxon>Ulvophyceae</taxon>
        <taxon>TCBD clade</taxon>
        <taxon>Bryopsidales</taxon>
        <taxon>Ostreobineae</taxon>
        <taxon>Ostreobiaceae</taxon>
        <taxon>Ostreobium</taxon>
    </lineage>
</organism>
<dbReference type="AlphaFoldDB" id="A0A8S1ITS3"/>
<proteinExistence type="inferred from homology"/>
<dbReference type="GO" id="GO:0009231">
    <property type="term" value="P:riboflavin biosynthetic process"/>
    <property type="evidence" value="ECO:0007669"/>
    <property type="project" value="UniProtKB-KW"/>
</dbReference>
<reference evidence="7" key="1">
    <citation type="submission" date="2020-12" db="EMBL/GenBank/DDBJ databases">
        <authorList>
            <person name="Iha C."/>
        </authorList>
    </citation>
    <scope>NUCLEOTIDE SEQUENCE</scope>
</reference>
<dbReference type="GO" id="GO:0009349">
    <property type="term" value="C:riboflavin synthase complex"/>
    <property type="evidence" value="ECO:0007669"/>
    <property type="project" value="InterPro"/>
</dbReference>
<dbReference type="OrthoDB" id="2965at2759"/>
<dbReference type="NCBIfam" id="TIGR00114">
    <property type="entry name" value="lumazine-synth"/>
    <property type="match status" value="1"/>
</dbReference>
<protein>
    <recommendedName>
        <fullName evidence="3">6,7-dimethyl-8-ribityllumazine synthase</fullName>
        <ecNumber evidence="3">2.5.1.78</ecNumber>
    </recommendedName>
</protein>
<keyword evidence="5" id="KW-0808">Transferase</keyword>
<evidence type="ECO:0000256" key="1">
    <source>
        <dbReference type="ARBA" id="ARBA00004917"/>
    </source>
</evidence>
<keyword evidence="4" id="KW-0686">Riboflavin biosynthesis</keyword>
<comment type="catalytic activity">
    <reaction evidence="6">
        <text>(2S)-2-hydroxy-3-oxobutyl phosphate + 5-amino-6-(D-ribitylamino)uracil = 6,7-dimethyl-8-(1-D-ribityl)lumazine + phosphate + 2 H2O + H(+)</text>
        <dbReference type="Rhea" id="RHEA:26152"/>
        <dbReference type="ChEBI" id="CHEBI:15377"/>
        <dbReference type="ChEBI" id="CHEBI:15378"/>
        <dbReference type="ChEBI" id="CHEBI:15934"/>
        <dbReference type="ChEBI" id="CHEBI:43474"/>
        <dbReference type="ChEBI" id="CHEBI:58201"/>
        <dbReference type="ChEBI" id="CHEBI:58830"/>
        <dbReference type="EC" id="2.5.1.78"/>
    </reaction>
</comment>
<comment type="caution">
    <text evidence="7">The sequence shown here is derived from an EMBL/GenBank/DDBJ whole genome shotgun (WGS) entry which is preliminary data.</text>
</comment>
<dbReference type="Gene3D" id="3.40.50.960">
    <property type="entry name" value="Lumazine/riboflavin synthase"/>
    <property type="match status" value="1"/>
</dbReference>
<evidence type="ECO:0000256" key="2">
    <source>
        <dbReference type="ARBA" id="ARBA00007424"/>
    </source>
</evidence>
<evidence type="ECO:0000313" key="7">
    <source>
        <dbReference type="EMBL" id="CAD7697400.1"/>
    </source>
</evidence>